<keyword evidence="4 8" id="KW-0812">Transmembrane</keyword>
<comment type="similarity">
    <text evidence="2 7">Belongs to the purine-cytosine permease (2.A.39) family.</text>
</comment>
<feature type="transmembrane region" description="Helical" evidence="8">
    <location>
        <begin position="202"/>
        <end position="225"/>
    </location>
</feature>
<feature type="transmembrane region" description="Helical" evidence="8">
    <location>
        <begin position="353"/>
        <end position="374"/>
    </location>
</feature>
<dbReference type="RefSeq" id="WP_132610693.1">
    <property type="nucleotide sequence ID" value="NZ_SMKQ01000017.1"/>
</dbReference>
<feature type="transmembrane region" description="Helical" evidence="8">
    <location>
        <begin position="53"/>
        <end position="76"/>
    </location>
</feature>
<comment type="caution">
    <text evidence="9">The sequence shown here is derived from an EMBL/GenBank/DDBJ whole genome shotgun (WGS) entry which is preliminary data.</text>
</comment>
<evidence type="ECO:0000256" key="5">
    <source>
        <dbReference type="ARBA" id="ARBA00022989"/>
    </source>
</evidence>
<dbReference type="PANTHER" id="PTHR31806:SF1">
    <property type="entry name" value="PURINE-CYTOSINE PERMEASE FCY2-RELATED"/>
    <property type="match status" value="1"/>
</dbReference>
<sequence>MDTMAVEQNGINAVPEGERHGRPRDLFWPWAGSNLSLFGVAFGVYIVGLGLGVIPAIVTGALGYALSFLLVGLVAVGGSRSGVPTMTLGRAPFGYQGNKLPTLFSYVSNVGWEIVLVTLAAQAGAAILARLAPGVPAATATAVCFAVAALVVIAVGVYGHAMIMVVQRYLTYAFVVLTVVYMVLMAPRLGGSLASTAGPGEWVGAVIFAMTLLGLGWVNCGADYSRYLPRASPGRSVALWTMLGGALPPMVLLVFGVLLAGGDPKLAEAAGTDPVTALAGALPTWFLVPYLLTAIGGFLAGAILDIYSSGLSLLALGVPIRRHYAVLIDGLLMVLGGYYLLFVSTSFLATFQAFLAIVGVVMAAWAAIFLVDMWRLRAGGRVYDEGLLRTGAPAVNWPGVVSLVVASFAGLGLITSGDEHIAGVVGFLMSEEMRGGTFGSANIGVVIALVLAGLLYVAINAVVRPRSRERRAG</sequence>
<gene>
    <name evidence="9" type="ORF">E1286_09210</name>
</gene>
<dbReference type="InterPro" id="IPR001248">
    <property type="entry name" value="Pur-cyt_permease"/>
</dbReference>
<feature type="transmembrane region" description="Helical" evidence="8">
    <location>
        <begin position="395"/>
        <end position="417"/>
    </location>
</feature>
<evidence type="ECO:0000256" key="3">
    <source>
        <dbReference type="ARBA" id="ARBA00022448"/>
    </source>
</evidence>
<evidence type="ECO:0000256" key="4">
    <source>
        <dbReference type="ARBA" id="ARBA00022692"/>
    </source>
</evidence>
<keyword evidence="3 7" id="KW-0813">Transport</keyword>
<proteinExistence type="inferred from homology"/>
<keyword evidence="6 7" id="KW-0472">Membrane</keyword>
<evidence type="ECO:0000313" key="9">
    <source>
        <dbReference type="EMBL" id="TDD52371.1"/>
    </source>
</evidence>
<feature type="transmembrane region" description="Helical" evidence="8">
    <location>
        <begin position="324"/>
        <end position="341"/>
    </location>
</feature>
<evidence type="ECO:0000256" key="6">
    <source>
        <dbReference type="ARBA" id="ARBA00023136"/>
    </source>
</evidence>
<dbReference type="InterPro" id="IPR026030">
    <property type="entry name" value="Pur-cyt_permease_Fcy2/21/22"/>
</dbReference>
<feature type="transmembrane region" description="Helical" evidence="8">
    <location>
        <begin position="137"/>
        <end position="157"/>
    </location>
</feature>
<protein>
    <submittedName>
        <fullName evidence="9">Thiamine permease</fullName>
    </submittedName>
</protein>
<feature type="transmembrane region" description="Helical" evidence="8">
    <location>
        <begin position="237"/>
        <end position="262"/>
    </location>
</feature>
<reference evidence="9 10" key="1">
    <citation type="submission" date="2019-03" db="EMBL/GenBank/DDBJ databases">
        <title>Draft genome sequences of novel Actinobacteria.</title>
        <authorList>
            <person name="Sahin N."/>
            <person name="Ay H."/>
            <person name="Saygin H."/>
        </authorList>
    </citation>
    <scope>NUCLEOTIDE SEQUENCE [LARGE SCALE GENOMIC DNA]</scope>
    <source>
        <strain evidence="9 10">CH32</strain>
    </source>
</reference>
<keyword evidence="10" id="KW-1185">Reference proteome</keyword>
<feature type="transmembrane region" description="Helical" evidence="8">
    <location>
        <begin position="26"/>
        <end position="47"/>
    </location>
</feature>
<accession>A0A4R4Z2V9</accession>
<dbReference type="GO" id="GO:0005886">
    <property type="term" value="C:plasma membrane"/>
    <property type="evidence" value="ECO:0007669"/>
    <property type="project" value="TreeGrafter"/>
</dbReference>
<evidence type="ECO:0000256" key="8">
    <source>
        <dbReference type="SAM" id="Phobius"/>
    </source>
</evidence>
<evidence type="ECO:0000313" key="10">
    <source>
        <dbReference type="Proteomes" id="UP000295302"/>
    </source>
</evidence>
<keyword evidence="5 8" id="KW-1133">Transmembrane helix</keyword>
<dbReference type="Proteomes" id="UP000295302">
    <property type="component" value="Unassembled WGS sequence"/>
</dbReference>
<feature type="transmembrane region" description="Helical" evidence="8">
    <location>
        <begin position="437"/>
        <end position="463"/>
    </location>
</feature>
<organism evidence="9 10">
    <name type="scientific">Nonomuraea terrae</name>
    <dbReference type="NCBI Taxonomy" id="2530383"/>
    <lineage>
        <taxon>Bacteria</taxon>
        <taxon>Bacillati</taxon>
        <taxon>Actinomycetota</taxon>
        <taxon>Actinomycetes</taxon>
        <taxon>Streptosporangiales</taxon>
        <taxon>Streptosporangiaceae</taxon>
        <taxon>Nonomuraea</taxon>
    </lineage>
</organism>
<name>A0A4R4Z2V9_9ACTN</name>
<dbReference type="PANTHER" id="PTHR31806">
    <property type="entry name" value="PURINE-CYTOSINE PERMEASE FCY2-RELATED"/>
    <property type="match status" value="1"/>
</dbReference>
<dbReference type="GO" id="GO:0022857">
    <property type="term" value="F:transmembrane transporter activity"/>
    <property type="evidence" value="ECO:0007669"/>
    <property type="project" value="InterPro"/>
</dbReference>
<dbReference type="EMBL" id="SMKQ01000017">
    <property type="protein sequence ID" value="TDD52371.1"/>
    <property type="molecule type" value="Genomic_DNA"/>
</dbReference>
<evidence type="ECO:0000256" key="7">
    <source>
        <dbReference type="PIRNR" id="PIRNR002744"/>
    </source>
</evidence>
<dbReference type="PIRSF" id="PIRSF002744">
    <property type="entry name" value="Pur-cyt_permease"/>
    <property type="match status" value="1"/>
</dbReference>
<dbReference type="AlphaFoldDB" id="A0A4R4Z2V9"/>
<feature type="transmembrane region" description="Helical" evidence="8">
    <location>
        <begin position="169"/>
        <end position="190"/>
    </location>
</feature>
<evidence type="ECO:0000256" key="1">
    <source>
        <dbReference type="ARBA" id="ARBA00004141"/>
    </source>
</evidence>
<dbReference type="Gene3D" id="1.10.4160.10">
    <property type="entry name" value="Hydantoin permease"/>
    <property type="match status" value="1"/>
</dbReference>
<feature type="transmembrane region" description="Helical" evidence="8">
    <location>
        <begin position="282"/>
        <end position="304"/>
    </location>
</feature>
<dbReference type="Pfam" id="PF02133">
    <property type="entry name" value="Transp_cyt_pur"/>
    <property type="match status" value="1"/>
</dbReference>
<comment type="subcellular location">
    <subcellularLocation>
        <location evidence="1">Membrane</location>
        <topology evidence="1">Multi-pass membrane protein</topology>
    </subcellularLocation>
</comment>
<evidence type="ECO:0000256" key="2">
    <source>
        <dbReference type="ARBA" id="ARBA00008974"/>
    </source>
</evidence>
<dbReference type="OrthoDB" id="9809167at2"/>
<feature type="transmembrane region" description="Helical" evidence="8">
    <location>
        <begin position="110"/>
        <end position="131"/>
    </location>
</feature>